<dbReference type="Proteomes" id="UP000276133">
    <property type="component" value="Unassembled WGS sequence"/>
</dbReference>
<reference evidence="1 2" key="1">
    <citation type="journal article" date="2018" name="Sci. Rep.">
        <title>Genomic signatures of local adaptation to the degree of environmental predictability in rotifers.</title>
        <authorList>
            <person name="Franch-Gras L."/>
            <person name="Hahn C."/>
            <person name="Garcia-Roger E.M."/>
            <person name="Carmona M.J."/>
            <person name="Serra M."/>
            <person name="Gomez A."/>
        </authorList>
    </citation>
    <scope>NUCLEOTIDE SEQUENCE [LARGE SCALE GENOMIC DNA]</scope>
    <source>
        <strain evidence="1">HYR1</strain>
    </source>
</reference>
<dbReference type="EMBL" id="REGN01000483">
    <property type="protein sequence ID" value="RNA41569.1"/>
    <property type="molecule type" value="Genomic_DNA"/>
</dbReference>
<keyword evidence="2" id="KW-1185">Reference proteome</keyword>
<accession>A0A3M7T0X4</accession>
<gene>
    <name evidence="1" type="ORF">BpHYR1_032326</name>
</gene>
<comment type="caution">
    <text evidence="1">The sequence shown here is derived from an EMBL/GenBank/DDBJ whole genome shotgun (WGS) entry which is preliminary data.</text>
</comment>
<protein>
    <submittedName>
        <fullName evidence="1">Uncharacterized protein</fullName>
    </submittedName>
</protein>
<name>A0A3M7T0X4_BRAPC</name>
<evidence type="ECO:0000313" key="2">
    <source>
        <dbReference type="Proteomes" id="UP000276133"/>
    </source>
</evidence>
<sequence>MIFKYSLYDLDWMYYNKTFVYLIEKSFLLTKQIIRKINIKSEISEKNKNVNNFCYKFNFKSDKCKQLANSLDKTSLTIY</sequence>
<evidence type="ECO:0000313" key="1">
    <source>
        <dbReference type="EMBL" id="RNA41569.1"/>
    </source>
</evidence>
<proteinExistence type="predicted"/>
<organism evidence="1 2">
    <name type="scientific">Brachionus plicatilis</name>
    <name type="common">Marine rotifer</name>
    <name type="synonym">Brachionus muelleri</name>
    <dbReference type="NCBI Taxonomy" id="10195"/>
    <lineage>
        <taxon>Eukaryota</taxon>
        <taxon>Metazoa</taxon>
        <taxon>Spiralia</taxon>
        <taxon>Gnathifera</taxon>
        <taxon>Rotifera</taxon>
        <taxon>Eurotatoria</taxon>
        <taxon>Monogononta</taxon>
        <taxon>Pseudotrocha</taxon>
        <taxon>Ploima</taxon>
        <taxon>Brachionidae</taxon>
        <taxon>Brachionus</taxon>
    </lineage>
</organism>
<dbReference type="AlphaFoldDB" id="A0A3M7T0X4"/>